<dbReference type="Proteomes" id="UP000501053">
    <property type="component" value="Chromosome"/>
</dbReference>
<organism evidence="1 2">
    <name type="scientific">Vreelandella aquamarina</name>
    <dbReference type="NCBI Taxonomy" id="77097"/>
    <lineage>
        <taxon>Bacteria</taxon>
        <taxon>Pseudomonadati</taxon>
        <taxon>Pseudomonadota</taxon>
        <taxon>Gammaproteobacteria</taxon>
        <taxon>Oceanospirillales</taxon>
        <taxon>Halomonadaceae</taxon>
        <taxon>Vreelandella</taxon>
    </lineage>
</organism>
<gene>
    <name evidence="1" type="ORF">HMEPL2_11200</name>
</gene>
<dbReference type="AlphaFoldDB" id="A0A6F8XA62"/>
<dbReference type="EMBL" id="AP022869">
    <property type="protein sequence ID" value="BCB70769.1"/>
    <property type="molecule type" value="Genomic_DNA"/>
</dbReference>
<sequence>MPQWIALSRSEHSSQHVLPRDGYHHSAKQRVVPVLLAELSKLLPHYALGFIRQGDSYASVAVLGVQSNAYLAPDGRWFSPYIPALLRGYPFALAKADNEQQVLAIDTAHLVNGPDGKPLFDEQGELSEHTRQVYDFLAQCEKNRLATQQAAEALAKHKLLVPWELVIGTDAEGGTPVKLDGLYRVDEQALNALAPDALAELRGGPLAMAYAHLFSTAQHKALADRVQFQAKYAEQGSNAPANLDEVFGEGDDDLEFDFS</sequence>
<dbReference type="Pfam" id="PF07277">
    <property type="entry name" value="SapC"/>
    <property type="match status" value="1"/>
</dbReference>
<keyword evidence="2" id="KW-1185">Reference proteome</keyword>
<dbReference type="InterPro" id="IPR010836">
    <property type="entry name" value="SapC"/>
</dbReference>
<reference evidence="1 2" key="1">
    <citation type="submission" date="2020-03" db="EMBL/GenBank/DDBJ databases">
        <title>Complete Genome Sequence of Halomonas meridiana strain Eplume2, isolated from hydrothermal-plume in the north east Pacific Ocean.</title>
        <authorList>
            <person name="Kurihara Y."/>
            <person name="Kawai S."/>
            <person name="Sakai A."/>
            <person name="Galipon J."/>
            <person name="Arakawa K."/>
        </authorList>
    </citation>
    <scope>NUCLEOTIDE SEQUENCE [LARGE SCALE GENOMIC DNA]</scope>
    <source>
        <strain evidence="1 2">Eplume2</strain>
    </source>
</reference>
<evidence type="ECO:0000313" key="1">
    <source>
        <dbReference type="EMBL" id="BCB70769.1"/>
    </source>
</evidence>
<protein>
    <submittedName>
        <fullName evidence="1">SapC</fullName>
    </submittedName>
</protein>
<proteinExistence type="predicted"/>
<accession>A0A6F8XA62</accession>
<dbReference type="RefSeq" id="WP_172514668.1">
    <property type="nucleotide sequence ID" value="NZ_AP022869.1"/>
</dbReference>
<name>A0A6F8XA62_9GAMM</name>
<evidence type="ECO:0000313" key="2">
    <source>
        <dbReference type="Proteomes" id="UP000501053"/>
    </source>
</evidence>